<feature type="region of interest" description="Disordered" evidence="1">
    <location>
        <begin position="181"/>
        <end position="226"/>
    </location>
</feature>
<protein>
    <submittedName>
        <fullName evidence="2">Uncharacterized protein</fullName>
    </submittedName>
</protein>
<name>A0A176WA47_MARPO</name>
<evidence type="ECO:0000313" key="2">
    <source>
        <dbReference type="EMBL" id="OAE30018.1"/>
    </source>
</evidence>
<evidence type="ECO:0000313" key="3">
    <source>
        <dbReference type="Proteomes" id="UP000077202"/>
    </source>
</evidence>
<gene>
    <name evidence="2" type="ORF">AXG93_3893s1280</name>
</gene>
<keyword evidence="3" id="KW-1185">Reference proteome</keyword>
<sequence>MQGHDARKYGFLDDVAFDFMRQKVDRISATPHSLYGEKLQEIALHCSYCGVAVKQWSCYRHSCEVLIWTEARHYVCLKCKRSEFRLACENNISMLALSLSLELYYKCKRRLISDEEEYMLIELWSKARVSGIEFARAAAKEAAAAACRASETASFIWSSSDRIETAARNMMADLARSKARSRARASVPGMPPNAAGRGLTHRRPSKVQEPLKAQKESACGNSRLAPMIDPKGSTGFRQTNSEQASSLWPQMLISADRKAFASLPLKSLPAANFRVEYHRRMQVVEYGQMQDDI</sequence>
<dbReference type="AlphaFoldDB" id="A0A176WA47"/>
<reference evidence="2" key="1">
    <citation type="submission" date="2016-03" db="EMBL/GenBank/DDBJ databases">
        <title>Mechanisms controlling the formation of the plant cell surface in tip-growing cells are functionally conserved among land plants.</title>
        <authorList>
            <person name="Honkanen S."/>
            <person name="Jones V.A."/>
            <person name="Morieri G."/>
            <person name="Champion C."/>
            <person name="Hetherington A.J."/>
            <person name="Kelly S."/>
            <person name="Saint-Marcoux D."/>
            <person name="Proust H."/>
            <person name="Prescott H."/>
            <person name="Dolan L."/>
        </authorList>
    </citation>
    <scope>NUCLEOTIDE SEQUENCE [LARGE SCALE GENOMIC DNA]</scope>
    <source>
        <tissue evidence="2">Whole gametophyte</tissue>
    </source>
</reference>
<dbReference type="Proteomes" id="UP000077202">
    <property type="component" value="Unassembled WGS sequence"/>
</dbReference>
<comment type="caution">
    <text evidence="2">The sequence shown here is derived from an EMBL/GenBank/DDBJ whole genome shotgun (WGS) entry which is preliminary data.</text>
</comment>
<proteinExistence type="predicted"/>
<accession>A0A176WA47</accession>
<evidence type="ECO:0000256" key="1">
    <source>
        <dbReference type="SAM" id="MobiDB-lite"/>
    </source>
</evidence>
<dbReference type="EMBL" id="LVLJ01001372">
    <property type="protein sequence ID" value="OAE30018.1"/>
    <property type="molecule type" value="Genomic_DNA"/>
</dbReference>
<organism evidence="2 3">
    <name type="scientific">Marchantia polymorpha subsp. ruderalis</name>
    <dbReference type="NCBI Taxonomy" id="1480154"/>
    <lineage>
        <taxon>Eukaryota</taxon>
        <taxon>Viridiplantae</taxon>
        <taxon>Streptophyta</taxon>
        <taxon>Embryophyta</taxon>
        <taxon>Marchantiophyta</taxon>
        <taxon>Marchantiopsida</taxon>
        <taxon>Marchantiidae</taxon>
        <taxon>Marchantiales</taxon>
        <taxon>Marchantiaceae</taxon>
        <taxon>Marchantia</taxon>
    </lineage>
</organism>